<evidence type="ECO:0000256" key="2">
    <source>
        <dbReference type="SAM" id="MobiDB-lite"/>
    </source>
</evidence>
<evidence type="ECO:0000313" key="3">
    <source>
        <dbReference type="EMBL" id="KAF2761509.1"/>
    </source>
</evidence>
<dbReference type="EMBL" id="ML996566">
    <property type="protein sequence ID" value="KAF2761509.1"/>
    <property type="molecule type" value="Genomic_DNA"/>
</dbReference>
<dbReference type="GeneID" id="54488944"/>
<evidence type="ECO:0000256" key="1">
    <source>
        <dbReference type="SAM" id="Coils"/>
    </source>
</evidence>
<feature type="region of interest" description="Disordered" evidence="2">
    <location>
        <begin position="85"/>
        <end position="109"/>
    </location>
</feature>
<reference evidence="3" key="1">
    <citation type="journal article" date="2020" name="Stud. Mycol.">
        <title>101 Dothideomycetes genomes: a test case for predicting lifestyles and emergence of pathogens.</title>
        <authorList>
            <person name="Haridas S."/>
            <person name="Albert R."/>
            <person name="Binder M."/>
            <person name="Bloem J."/>
            <person name="Labutti K."/>
            <person name="Salamov A."/>
            <person name="Andreopoulos B."/>
            <person name="Baker S."/>
            <person name="Barry K."/>
            <person name="Bills G."/>
            <person name="Bluhm B."/>
            <person name="Cannon C."/>
            <person name="Castanera R."/>
            <person name="Culley D."/>
            <person name="Daum C."/>
            <person name="Ezra D."/>
            <person name="Gonzalez J."/>
            <person name="Henrissat B."/>
            <person name="Kuo A."/>
            <person name="Liang C."/>
            <person name="Lipzen A."/>
            <person name="Lutzoni F."/>
            <person name="Magnuson J."/>
            <person name="Mondo S."/>
            <person name="Nolan M."/>
            <person name="Ohm R."/>
            <person name="Pangilinan J."/>
            <person name="Park H.-J."/>
            <person name="Ramirez L."/>
            <person name="Alfaro M."/>
            <person name="Sun H."/>
            <person name="Tritt A."/>
            <person name="Yoshinaga Y."/>
            <person name="Zwiers L.-H."/>
            <person name="Turgeon B."/>
            <person name="Goodwin S."/>
            <person name="Spatafora J."/>
            <person name="Crous P."/>
            <person name="Grigoriev I."/>
        </authorList>
    </citation>
    <scope>NUCLEOTIDE SEQUENCE</scope>
    <source>
        <strain evidence="3">CBS 121739</strain>
    </source>
</reference>
<sequence>MAYYVDPLGRHVNITFSRQDQSDSKLVVEPPDEPELPSFSSSVKDNSDLDSDEHSTSIKDSPSNFASEFAAHTVAEEDVTRIRNSHTSALSNGSGSWRSSAWPDCSDDGDVEFEQGEISIGDSSTDFRGRSSTKAICTAAIRNTTPPPRGVSNPSTPEVDVPRCIKRFEDNVEAVIALAKRDTEHRRTIQSLHRQIQAQREENDWLRNSVVIHDREVRHSRDPFVESETKRHGTPQKQKQTFQEFEEEAMPAHVSDLVKRHNNEIARLENKLEYVKKRKCAELAVHLSLPGRDLDEMRERISSFHAEIAQLKSRNDDLELRNRWLKAELDELAAHLEGMKNI</sequence>
<dbReference type="AlphaFoldDB" id="A0A6A6WH19"/>
<evidence type="ECO:0000313" key="4">
    <source>
        <dbReference type="Proteomes" id="UP000799437"/>
    </source>
</evidence>
<feature type="coiled-coil region" evidence="1">
    <location>
        <begin position="258"/>
        <end position="335"/>
    </location>
</feature>
<proteinExistence type="predicted"/>
<feature type="compositionally biased region" description="Polar residues" evidence="2">
    <location>
        <begin position="85"/>
        <end position="99"/>
    </location>
</feature>
<keyword evidence="1" id="KW-0175">Coiled coil</keyword>
<dbReference type="Proteomes" id="UP000799437">
    <property type="component" value="Unassembled WGS sequence"/>
</dbReference>
<keyword evidence="4" id="KW-1185">Reference proteome</keyword>
<accession>A0A6A6WH19</accession>
<feature type="region of interest" description="Disordered" evidence="2">
    <location>
        <begin position="19"/>
        <end position="64"/>
    </location>
</feature>
<gene>
    <name evidence="3" type="ORF">EJ05DRAFT_507173</name>
</gene>
<dbReference type="RefSeq" id="XP_033603960.1">
    <property type="nucleotide sequence ID" value="XM_033747890.1"/>
</dbReference>
<organism evidence="3 4">
    <name type="scientific">Pseudovirgaria hyperparasitica</name>
    <dbReference type="NCBI Taxonomy" id="470096"/>
    <lineage>
        <taxon>Eukaryota</taxon>
        <taxon>Fungi</taxon>
        <taxon>Dikarya</taxon>
        <taxon>Ascomycota</taxon>
        <taxon>Pezizomycotina</taxon>
        <taxon>Dothideomycetes</taxon>
        <taxon>Dothideomycetes incertae sedis</taxon>
        <taxon>Acrospermales</taxon>
        <taxon>Acrospermaceae</taxon>
        <taxon>Pseudovirgaria</taxon>
    </lineage>
</organism>
<protein>
    <submittedName>
        <fullName evidence="3">Uncharacterized protein</fullName>
    </submittedName>
</protein>
<name>A0A6A6WH19_9PEZI</name>